<dbReference type="Gene3D" id="2.40.420.20">
    <property type="match status" value="1"/>
</dbReference>
<evidence type="ECO:0000256" key="5">
    <source>
        <dbReference type="SAM" id="Phobius"/>
    </source>
</evidence>
<evidence type="ECO:0000313" key="9">
    <source>
        <dbReference type="EMBL" id="CPR19144.1"/>
    </source>
</evidence>
<dbReference type="GO" id="GO:1990195">
    <property type="term" value="C:macrolide transmembrane transporter complex"/>
    <property type="evidence" value="ECO:0007669"/>
    <property type="project" value="InterPro"/>
</dbReference>
<keyword evidence="10" id="KW-1185">Reference proteome</keyword>
<keyword evidence="3" id="KW-0813">Transport</keyword>
<evidence type="ECO:0000256" key="4">
    <source>
        <dbReference type="ARBA" id="ARBA00023054"/>
    </source>
</evidence>
<keyword evidence="5" id="KW-0812">Transmembrane</keyword>
<evidence type="ECO:0000259" key="7">
    <source>
        <dbReference type="Pfam" id="PF25917"/>
    </source>
</evidence>
<proteinExistence type="inferred from homology"/>
<dbReference type="PANTHER" id="PTHR30469">
    <property type="entry name" value="MULTIDRUG RESISTANCE PROTEIN MDTA"/>
    <property type="match status" value="1"/>
</dbReference>
<dbReference type="InterPro" id="IPR006143">
    <property type="entry name" value="RND_pump_MFP"/>
</dbReference>
<name>A0A0G4JZL2_9GAMM</name>
<dbReference type="EMBL" id="CGIG01000001">
    <property type="protein sequence ID" value="CPR19144.1"/>
    <property type="molecule type" value="Genomic_DNA"/>
</dbReference>
<dbReference type="Proteomes" id="UP000044377">
    <property type="component" value="Unassembled WGS sequence"/>
</dbReference>
<keyword evidence="5" id="KW-0472">Membrane</keyword>
<dbReference type="NCBIfam" id="TIGR01730">
    <property type="entry name" value="RND_mfp"/>
    <property type="match status" value="1"/>
</dbReference>
<comment type="subcellular location">
    <subcellularLocation>
        <location evidence="1">Cell envelope</location>
    </subcellularLocation>
</comment>
<dbReference type="Gene3D" id="2.40.50.100">
    <property type="match status" value="1"/>
</dbReference>
<feature type="transmembrane region" description="Helical" evidence="5">
    <location>
        <begin position="12"/>
        <end position="29"/>
    </location>
</feature>
<dbReference type="GO" id="GO:0019898">
    <property type="term" value="C:extrinsic component of membrane"/>
    <property type="evidence" value="ECO:0007669"/>
    <property type="project" value="InterPro"/>
</dbReference>
<dbReference type="GO" id="GO:0015562">
    <property type="term" value="F:efflux transmembrane transporter activity"/>
    <property type="evidence" value="ECO:0007669"/>
    <property type="project" value="TreeGrafter"/>
</dbReference>
<protein>
    <submittedName>
        <fullName evidence="9">Macrolide-specific efflux protein MacA</fullName>
    </submittedName>
</protein>
<dbReference type="Pfam" id="PF25876">
    <property type="entry name" value="HH_MFP_RND"/>
    <property type="match status" value="1"/>
</dbReference>
<evidence type="ECO:0000256" key="2">
    <source>
        <dbReference type="ARBA" id="ARBA00009477"/>
    </source>
</evidence>
<feature type="domain" description="Multidrug resistance protein MdtA-like barrel-sandwich hybrid" evidence="7">
    <location>
        <begin position="62"/>
        <end position="215"/>
    </location>
</feature>
<reference evidence="10" key="1">
    <citation type="submission" date="2015-01" db="EMBL/GenBank/DDBJ databases">
        <authorList>
            <person name="Paterson Steve"/>
        </authorList>
    </citation>
    <scope>NUCLEOTIDE SEQUENCE [LARGE SCALE GENOMIC DNA]</scope>
    <source>
        <strain evidence="10">OBR1</strain>
    </source>
</reference>
<keyword evidence="5" id="KW-1133">Transmembrane helix</keyword>
<dbReference type="Pfam" id="PF25967">
    <property type="entry name" value="RND-MFP_C"/>
    <property type="match status" value="1"/>
</dbReference>
<evidence type="ECO:0000256" key="1">
    <source>
        <dbReference type="ARBA" id="ARBA00004196"/>
    </source>
</evidence>
<keyword evidence="4" id="KW-0175">Coiled coil</keyword>
<dbReference type="Gene3D" id="2.40.30.170">
    <property type="match status" value="1"/>
</dbReference>
<accession>A0A0G4JZL2</accession>
<dbReference type="GO" id="GO:1990281">
    <property type="term" value="C:efflux pump complex"/>
    <property type="evidence" value="ECO:0007669"/>
    <property type="project" value="TreeGrafter"/>
</dbReference>
<dbReference type="GO" id="GO:1990961">
    <property type="term" value="P:xenobiotic detoxification by transmembrane export across the plasma membrane"/>
    <property type="evidence" value="ECO:0007669"/>
    <property type="project" value="InterPro"/>
</dbReference>
<evidence type="ECO:0000256" key="3">
    <source>
        <dbReference type="ARBA" id="ARBA00022448"/>
    </source>
</evidence>
<feature type="domain" description="Multidrug resistance protein MdtA-like C-terminal permuted SH3" evidence="8">
    <location>
        <begin position="322"/>
        <end position="380"/>
    </location>
</feature>
<dbReference type="Pfam" id="PF25917">
    <property type="entry name" value="BSH_RND"/>
    <property type="match status" value="1"/>
</dbReference>
<dbReference type="SUPFAM" id="SSF111369">
    <property type="entry name" value="HlyD-like secretion proteins"/>
    <property type="match status" value="1"/>
</dbReference>
<comment type="similarity">
    <text evidence="2">Belongs to the membrane fusion protein (MFP) (TC 8.A.1) family.</text>
</comment>
<feature type="domain" description="Multidrug resistance protein MdtA-like alpha-helical hairpin" evidence="6">
    <location>
        <begin position="109"/>
        <end position="175"/>
    </location>
</feature>
<dbReference type="InterPro" id="IPR058627">
    <property type="entry name" value="MdtA-like_C"/>
</dbReference>
<dbReference type="Gene3D" id="6.10.140.1990">
    <property type="match status" value="1"/>
</dbReference>
<organism evidence="9 10">
    <name type="scientific">Brenneria goodwinii</name>
    <dbReference type="NCBI Taxonomy" id="1109412"/>
    <lineage>
        <taxon>Bacteria</taxon>
        <taxon>Pseudomonadati</taxon>
        <taxon>Pseudomonadota</taxon>
        <taxon>Gammaproteobacteria</taxon>
        <taxon>Enterobacterales</taxon>
        <taxon>Pectobacteriaceae</taxon>
        <taxon>Brenneria</taxon>
    </lineage>
</organism>
<evidence type="ECO:0000259" key="6">
    <source>
        <dbReference type="Pfam" id="PF25876"/>
    </source>
</evidence>
<dbReference type="AlphaFoldDB" id="A0A0G4JZL2"/>
<evidence type="ECO:0000259" key="8">
    <source>
        <dbReference type="Pfam" id="PF25967"/>
    </source>
</evidence>
<sequence>MMQFSQRCRRAIALIGAVLIAIALFGYFWPRPAPLTYITAPVRAGDIENVVLAAGKLDALERVNVGAQVSGQVKSLKIKVGDQVHKGQLIAEIDDLQQRNDLRNAEAALNVAYAQQLAKQAALKQAQAEFRRQKRMLSDEASSQQDYESAQATLATIRADLLAMQAQILQAQIEVDNKKVALSYTKILAPMDGTVIAVITQQGQTVNANQTAPTIAKLARLDVMQIKAQISEVDITHVTIGQKAYFTLFSEPEKRYNATLRSIELAPESVMQDDTFSASQASSGNDNPSVYYNALLDVPNSDNTFRIAMTAQVSLLRAEAHNTLLVPRQAVMTKPGNRQEVLVLGPDNTPQTRVITTGISDNSNIQVLTGLSAGERIVLSPASSQAAVR</sequence>
<dbReference type="InterPro" id="IPR058625">
    <property type="entry name" value="MdtA-like_BSH"/>
</dbReference>
<dbReference type="STRING" id="1109412.BN1221_03601c"/>
<dbReference type="InterPro" id="IPR030190">
    <property type="entry name" value="MacA_alpha-hairpin_sf"/>
</dbReference>
<dbReference type="PANTHER" id="PTHR30469:SF33">
    <property type="entry name" value="SLR1207 PROTEIN"/>
    <property type="match status" value="1"/>
</dbReference>
<evidence type="ECO:0000313" key="10">
    <source>
        <dbReference type="Proteomes" id="UP000044377"/>
    </source>
</evidence>
<dbReference type="InterPro" id="IPR058624">
    <property type="entry name" value="MdtA-like_HH"/>
</dbReference>
<gene>
    <name evidence="9" type="ORF">BN1221_03601c</name>
</gene>
<dbReference type="GO" id="GO:0030313">
    <property type="term" value="C:cell envelope"/>
    <property type="evidence" value="ECO:0007669"/>
    <property type="project" value="UniProtKB-SubCell"/>
</dbReference>